<accession>A0A329TIK0</accession>
<evidence type="ECO:0000313" key="5">
    <source>
        <dbReference type="Proteomes" id="UP000251634"/>
    </source>
</evidence>
<sequence>MAVKRMFSSSVTETDSFLELPLKSQALYFHLGMQGDDDGFVANPRAIIRSIGCTARDLKPLETAGYVISFPSKVLVITDWKANNNLRNDRYKPTAFQNELAQLTESANKRYILASLGIPTGNQMDTIGIPSDNQVTTQHSIAEHSSGRSCKKAATTAARTDSDLAQIVQHFQAEIGEFPRSALDKLQRYREAFSTELICKAIDEAAENGVRKWRYVDGILKGWQADGVRTLGDVEARREARRKPEPPQEKKMEVLT</sequence>
<dbReference type="Gene3D" id="1.10.10.630">
    <property type="entry name" value="DnaD domain-like"/>
    <property type="match status" value="1"/>
</dbReference>
<comment type="similarity">
    <text evidence="1">Belongs to the DnaB/DnaD family.</text>
</comment>
<reference evidence="4 5" key="1">
    <citation type="submission" date="2018-02" db="EMBL/GenBank/DDBJ databases">
        <title>Complete genome sequencing of Faecalibacterium prausnitzii strains isolated from the human gut.</title>
        <authorList>
            <person name="Fitzgerald B.C."/>
            <person name="Shkoporov A.N."/>
            <person name="Ross P.R."/>
            <person name="Hill C."/>
        </authorList>
    </citation>
    <scope>NUCLEOTIDE SEQUENCE [LARGE SCALE GENOMIC DNA]</scope>
    <source>
        <strain evidence="4 5">APC942/8-14-2</strain>
    </source>
</reference>
<dbReference type="InterPro" id="IPR053162">
    <property type="entry name" value="DnaD"/>
</dbReference>
<dbReference type="SUPFAM" id="SSF158499">
    <property type="entry name" value="DnaD domain-like"/>
    <property type="match status" value="1"/>
</dbReference>
<feature type="domain" description="DnaB/C C-terminal" evidence="3">
    <location>
        <begin position="171"/>
        <end position="237"/>
    </location>
</feature>
<dbReference type="RefSeq" id="WP_112116143.1">
    <property type="nucleotide sequence ID" value="NZ_PRKZ01000009.1"/>
</dbReference>
<dbReference type="InterPro" id="IPR034829">
    <property type="entry name" value="DnaD-like_sf"/>
</dbReference>
<evidence type="ECO:0000256" key="2">
    <source>
        <dbReference type="SAM" id="MobiDB-lite"/>
    </source>
</evidence>
<comment type="caution">
    <text evidence="4">The sequence shown here is derived from an EMBL/GenBank/DDBJ whole genome shotgun (WGS) entry which is preliminary data.</text>
</comment>
<dbReference type="PANTHER" id="PTHR37293">
    <property type="entry name" value="PHAGE REPLICATION PROTEIN-RELATED"/>
    <property type="match status" value="1"/>
</dbReference>
<dbReference type="Proteomes" id="UP000251634">
    <property type="component" value="Unassembled WGS sequence"/>
</dbReference>
<dbReference type="InterPro" id="IPR006343">
    <property type="entry name" value="DnaB/C_C"/>
</dbReference>
<evidence type="ECO:0000313" key="4">
    <source>
        <dbReference type="EMBL" id="RAW48336.1"/>
    </source>
</evidence>
<dbReference type="NCBIfam" id="TIGR01446">
    <property type="entry name" value="DnaD_dom"/>
    <property type="match status" value="1"/>
</dbReference>
<dbReference type="AlphaFoldDB" id="A0A329TIK0"/>
<feature type="region of interest" description="Disordered" evidence="2">
    <location>
        <begin position="234"/>
        <end position="256"/>
    </location>
</feature>
<dbReference type="PANTHER" id="PTHR37293:SF6">
    <property type="entry name" value="DNA REPLICATION PROTEIN DNAD"/>
    <property type="match status" value="1"/>
</dbReference>
<proteinExistence type="inferred from homology"/>
<organism evidence="4 5">
    <name type="scientific">Faecalibacterium prausnitzii</name>
    <dbReference type="NCBI Taxonomy" id="853"/>
    <lineage>
        <taxon>Bacteria</taxon>
        <taxon>Bacillati</taxon>
        <taxon>Bacillota</taxon>
        <taxon>Clostridia</taxon>
        <taxon>Eubacteriales</taxon>
        <taxon>Oscillospiraceae</taxon>
        <taxon>Faecalibacterium</taxon>
    </lineage>
</organism>
<gene>
    <name evidence="4" type="ORF">C4N25_11220</name>
</gene>
<dbReference type="Pfam" id="PF07261">
    <property type="entry name" value="DnaB_2"/>
    <property type="match status" value="1"/>
</dbReference>
<dbReference type="EMBL" id="PRKZ01000009">
    <property type="protein sequence ID" value="RAW48336.1"/>
    <property type="molecule type" value="Genomic_DNA"/>
</dbReference>
<protein>
    <recommendedName>
        <fullName evidence="3">DnaB/C C-terminal domain-containing protein</fullName>
    </recommendedName>
</protein>
<name>A0A329TIK0_9FIRM</name>
<evidence type="ECO:0000259" key="3">
    <source>
        <dbReference type="Pfam" id="PF07261"/>
    </source>
</evidence>
<evidence type="ECO:0000256" key="1">
    <source>
        <dbReference type="ARBA" id="ARBA00093462"/>
    </source>
</evidence>